<keyword evidence="2" id="KW-0863">Zinc-finger</keyword>
<evidence type="ECO:0000256" key="4">
    <source>
        <dbReference type="SAM" id="MobiDB-lite"/>
    </source>
</evidence>
<dbReference type="InterPro" id="IPR011011">
    <property type="entry name" value="Znf_FYVE_PHD"/>
</dbReference>
<evidence type="ECO:0000256" key="1">
    <source>
        <dbReference type="ARBA" id="ARBA00022723"/>
    </source>
</evidence>
<keyword evidence="1" id="KW-0479">Metal-binding</keyword>
<evidence type="ECO:0000256" key="3">
    <source>
        <dbReference type="ARBA" id="ARBA00022833"/>
    </source>
</evidence>
<dbReference type="Gene3D" id="3.30.40.10">
    <property type="entry name" value="Zinc/RING finger domain, C3HC4 (zinc finger)"/>
    <property type="match status" value="2"/>
</dbReference>
<protein>
    <recommendedName>
        <fullName evidence="5">Zinc finger PHD-type domain-containing protein</fullName>
    </recommendedName>
</protein>
<dbReference type="AlphaFoldDB" id="A0AAD7YBM2"/>
<feature type="domain" description="Zinc finger PHD-type" evidence="5">
    <location>
        <begin position="103"/>
        <end position="153"/>
    </location>
</feature>
<feature type="compositionally biased region" description="Basic residues" evidence="4">
    <location>
        <begin position="293"/>
        <end position="303"/>
    </location>
</feature>
<dbReference type="InterPro" id="IPR001965">
    <property type="entry name" value="Znf_PHD"/>
</dbReference>
<keyword evidence="7" id="KW-1185">Reference proteome</keyword>
<feature type="compositionally biased region" description="Polar residues" evidence="4">
    <location>
        <begin position="315"/>
        <end position="324"/>
    </location>
</feature>
<evidence type="ECO:0000259" key="5">
    <source>
        <dbReference type="SMART" id="SM00249"/>
    </source>
</evidence>
<feature type="domain" description="Zinc finger PHD-type" evidence="5">
    <location>
        <begin position="5"/>
        <end position="55"/>
    </location>
</feature>
<dbReference type="SUPFAM" id="SSF57903">
    <property type="entry name" value="FYVE/PHD zinc finger"/>
    <property type="match status" value="2"/>
</dbReference>
<dbReference type="Proteomes" id="UP001231518">
    <property type="component" value="Chromosome 23"/>
</dbReference>
<feature type="compositionally biased region" description="Low complexity" evidence="4">
    <location>
        <begin position="282"/>
        <end position="292"/>
    </location>
</feature>
<sequence>MSTNNCGGCLSALEGEDSIQCLNCFKYYDLICANIPKKSLKNVQVRAKWKCPECLLKKPKSDNTNTPVRHCRPESPPIPNQSFISPIVVSLGLSDKRRVTNLNCAACRSIIVDGEEYLSCTLDKCKLKYHLQCSGEVIVTEGHPISWVCAECTCSPKGDNSVITLTQESDPNVTLRKKAPMIQDALNQVEFQELSFEMSKLRLEMESLKEQFGKAVCVISNYECKLTEFASQIVLLNTQLKQCTTMLPAHQNVINQQQPLYITTQQQLDMVTTLQESEPITQAGAATPAQTPHRAKKHKKVKAKSTVNKAPGDTSPKQPNAIQVNPTDHKVSTIQTLELLRANNQTSPAKDSTSSVDDHASPCVDHVALDNDIVTTDGGVFLAVNHDDDQNWTKVTGKKFKKPMSLCGVAGPNITNLKAVEPRKYLHLWNMESSADEIRDYLRTLCPTGACTVEELRARGNYKSYKIGIPIIYFEKCYSVDVWPMNARVNTWIARNGNHKAPDSARLSEQTFRA</sequence>
<accession>A0AAD7YBM2</accession>
<dbReference type="InterPro" id="IPR013083">
    <property type="entry name" value="Znf_RING/FYVE/PHD"/>
</dbReference>
<gene>
    <name evidence="6" type="ORF">PYW07_009483</name>
</gene>
<reference evidence="6" key="1">
    <citation type="submission" date="2023-03" db="EMBL/GenBank/DDBJ databases">
        <title>Chromosome-level genomes of two armyworms, Mythimna separata and Mythimna loreyi, provide insights into the biosynthesis and reception of sex pheromones.</title>
        <authorList>
            <person name="Zhao H."/>
        </authorList>
    </citation>
    <scope>NUCLEOTIDE SEQUENCE</scope>
    <source>
        <strain evidence="6">BeijingLab</strain>
        <tissue evidence="6">Pupa</tissue>
    </source>
</reference>
<proteinExistence type="predicted"/>
<organism evidence="6 7">
    <name type="scientific">Mythimna separata</name>
    <name type="common">Oriental armyworm</name>
    <name type="synonym">Pseudaletia separata</name>
    <dbReference type="NCBI Taxonomy" id="271217"/>
    <lineage>
        <taxon>Eukaryota</taxon>
        <taxon>Metazoa</taxon>
        <taxon>Ecdysozoa</taxon>
        <taxon>Arthropoda</taxon>
        <taxon>Hexapoda</taxon>
        <taxon>Insecta</taxon>
        <taxon>Pterygota</taxon>
        <taxon>Neoptera</taxon>
        <taxon>Endopterygota</taxon>
        <taxon>Lepidoptera</taxon>
        <taxon>Glossata</taxon>
        <taxon>Ditrysia</taxon>
        <taxon>Noctuoidea</taxon>
        <taxon>Noctuidae</taxon>
        <taxon>Noctuinae</taxon>
        <taxon>Hadenini</taxon>
        <taxon>Mythimna</taxon>
    </lineage>
</organism>
<dbReference type="EMBL" id="JARGEI010000023">
    <property type="protein sequence ID" value="KAJ8710117.1"/>
    <property type="molecule type" value="Genomic_DNA"/>
</dbReference>
<feature type="region of interest" description="Disordered" evidence="4">
    <location>
        <begin position="282"/>
        <end position="324"/>
    </location>
</feature>
<dbReference type="SMART" id="SM00249">
    <property type="entry name" value="PHD"/>
    <property type="match status" value="2"/>
</dbReference>
<keyword evidence="3" id="KW-0862">Zinc</keyword>
<evidence type="ECO:0000313" key="7">
    <source>
        <dbReference type="Proteomes" id="UP001231518"/>
    </source>
</evidence>
<evidence type="ECO:0000313" key="6">
    <source>
        <dbReference type="EMBL" id="KAJ8710117.1"/>
    </source>
</evidence>
<dbReference type="GO" id="GO:0008270">
    <property type="term" value="F:zinc ion binding"/>
    <property type="evidence" value="ECO:0007669"/>
    <property type="project" value="UniProtKB-KW"/>
</dbReference>
<evidence type="ECO:0000256" key="2">
    <source>
        <dbReference type="ARBA" id="ARBA00022771"/>
    </source>
</evidence>
<dbReference type="PROSITE" id="PS01359">
    <property type="entry name" value="ZF_PHD_1"/>
    <property type="match status" value="1"/>
</dbReference>
<comment type="caution">
    <text evidence="6">The sequence shown here is derived from an EMBL/GenBank/DDBJ whole genome shotgun (WGS) entry which is preliminary data.</text>
</comment>
<dbReference type="InterPro" id="IPR019786">
    <property type="entry name" value="Zinc_finger_PHD-type_CS"/>
</dbReference>
<dbReference type="CDD" id="cd15489">
    <property type="entry name" value="PHD_SF"/>
    <property type="match status" value="1"/>
</dbReference>
<name>A0AAD7YBM2_MYTSE</name>